<evidence type="ECO:0000256" key="6">
    <source>
        <dbReference type="ARBA" id="ARBA00022918"/>
    </source>
</evidence>
<gene>
    <name evidence="9" type="ORF">V5N11_015538</name>
</gene>
<keyword evidence="3" id="KW-0540">Nuclease</keyword>
<dbReference type="Pfam" id="PF00078">
    <property type="entry name" value="RVT_1"/>
    <property type="match status" value="1"/>
</dbReference>
<dbReference type="CDD" id="cd01647">
    <property type="entry name" value="RT_LTR"/>
    <property type="match status" value="1"/>
</dbReference>
<dbReference type="GO" id="GO:0003964">
    <property type="term" value="F:RNA-directed DNA polymerase activity"/>
    <property type="evidence" value="ECO:0007669"/>
    <property type="project" value="UniProtKB-KW"/>
</dbReference>
<evidence type="ECO:0000256" key="4">
    <source>
        <dbReference type="ARBA" id="ARBA00022759"/>
    </source>
</evidence>
<name>A0ABD0Z606_CARAN</name>
<dbReference type="PANTHER" id="PTHR37984">
    <property type="entry name" value="PROTEIN CBG26694"/>
    <property type="match status" value="1"/>
</dbReference>
<keyword evidence="6" id="KW-0695">RNA-directed DNA polymerase</keyword>
<dbReference type="InterPro" id="IPR043128">
    <property type="entry name" value="Rev_trsase/Diguanyl_cyclase"/>
</dbReference>
<proteinExistence type="predicted"/>
<dbReference type="FunFam" id="3.10.20.370:FF:000001">
    <property type="entry name" value="Retrovirus-related Pol polyprotein from transposon 17.6-like protein"/>
    <property type="match status" value="1"/>
</dbReference>
<dbReference type="GO" id="GO:0016787">
    <property type="term" value="F:hydrolase activity"/>
    <property type="evidence" value="ECO:0007669"/>
    <property type="project" value="UniProtKB-KW"/>
</dbReference>
<dbReference type="Proteomes" id="UP001558713">
    <property type="component" value="Unassembled WGS sequence"/>
</dbReference>
<evidence type="ECO:0000256" key="5">
    <source>
        <dbReference type="ARBA" id="ARBA00022801"/>
    </source>
</evidence>
<dbReference type="InterPro" id="IPR050951">
    <property type="entry name" value="Retrovirus_Pol_polyprotein"/>
</dbReference>
<dbReference type="Pfam" id="PF17917">
    <property type="entry name" value="RT_RNaseH"/>
    <property type="match status" value="1"/>
</dbReference>
<dbReference type="EMBL" id="JBANAX010000880">
    <property type="protein sequence ID" value="KAL1190117.1"/>
    <property type="molecule type" value="Genomic_DNA"/>
</dbReference>
<organism evidence="9 10">
    <name type="scientific">Cardamine amara subsp. amara</name>
    <dbReference type="NCBI Taxonomy" id="228776"/>
    <lineage>
        <taxon>Eukaryota</taxon>
        <taxon>Viridiplantae</taxon>
        <taxon>Streptophyta</taxon>
        <taxon>Embryophyta</taxon>
        <taxon>Tracheophyta</taxon>
        <taxon>Spermatophyta</taxon>
        <taxon>Magnoliopsida</taxon>
        <taxon>eudicotyledons</taxon>
        <taxon>Gunneridae</taxon>
        <taxon>Pentapetalae</taxon>
        <taxon>rosids</taxon>
        <taxon>malvids</taxon>
        <taxon>Brassicales</taxon>
        <taxon>Brassicaceae</taxon>
        <taxon>Cardamineae</taxon>
        <taxon>Cardamine</taxon>
    </lineage>
</organism>
<evidence type="ECO:0000259" key="7">
    <source>
        <dbReference type="Pfam" id="PF00078"/>
    </source>
</evidence>
<dbReference type="SUPFAM" id="SSF56672">
    <property type="entry name" value="DNA/RNA polymerases"/>
    <property type="match status" value="1"/>
</dbReference>
<dbReference type="InterPro" id="IPR041373">
    <property type="entry name" value="RT_RNaseH"/>
</dbReference>
<dbReference type="CDD" id="cd09274">
    <property type="entry name" value="RNase_HI_RT_Ty3"/>
    <property type="match status" value="1"/>
</dbReference>
<dbReference type="PANTHER" id="PTHR37984:SF5">
    <property type="entry name" value="PROTEIN NYNRIN-LIKE"/>
    <property type="match status" value="1"/>
</dbReference>
<feature type="domain" description="Reverse transcriptase" evidence="7">
    <location>
        <begin position="262"/>
        <end position="416"/>
    </location>
</feature>
<dbReference type="FunFam" id="3.30.70.270:FF:000020">
    <property type="entry name" value="Transposon Tf2-6 polyprotein-like Protein"/>
    <property type="match status" value="1"/>
</dbReference>
<dbReference type="InterPro" id="IPR000477">
    <property type="entry name" value="RT_dom"/>
</dbReference>
<dbReference type="Gene3D" id="3.10.10.10">
    <property type="entry name" value="HIV Type 1 Reverse Transcriptase, subunit A, domain 1"/>
    <property type="match status" value="1"/>
</dbReference>
<evidence type="ECO:0000256" key="2">
    <source>
        <dbReference type="ARBA" id="ARBA00022695"/>
    </source>
</evidence>
<evidence type="ECO:0000313" key="10">
    <source>
        <dbReference type="Proteomes" id="UP001558713"/>
    </source>
</evidence>
<keyword evidence="2" id="KW-0548">Nucleotidyltransferase</keyword>
<dbReference type="InterPro" id="IPR043502">
    <property type="entry name" value="DNA/RNA_pol_sf"/>
</dbReference>
<dbReference type="AlphaFoldDB" id="A0ABD0Z606"/>
<evidence type="ECO:0000313" key="9">
    <source>
        <dbReference type="EMBL" id="KAL1190117.1"/>
    </source>
</evidence>
<evidence type="ECO:0000256" key="3">
    <source>
        <dbReference type="ARBA" id="ARBA00022722"/>
    </source>
</evidence>
<reference evidence="9 10" key="1">
    <citation type="submission" date="2024-04" db="EMBL/GenBank/DDBJ databases">
        <title>Genome assembly C_amara_ONT_v2.</title>
        <authorList>
            <person name="Yant L."/>
            <person name="Moore C."/>
            <person name="Slenker M."/>
        </authorList>
    </citation>
    <scope>NUCLEOTIDE SEQUENCE [LARGE SCALE GENOMIC DNA]</scope>
    <source>
        <tissue evidence="9">Leaf</tissue>
    </source>
</reference>
<dbReference type="GO" id="GO:0004519">
    <property type="term" value="F:endonuclease activity"/>
    <property type="evidence" value="ECO:0007669"/>
    <property type="project" value="UniProtKB-KW"/>
</dbReference>
<evidence type="ECO:0000259" key="8">
    <source>
        <dbReference type="Pfam" id="PF17917"/>
    </source>
</evidence>
<sequence>MNRLADELLEELSEGDHLRTALTKSGEDGYLHNDTLSYEPVAEPYVFEDLAGSETRVIAAVGESSAQTRPTDTINTSSRVIPPRENVLDSCTTQAVLPSHHIESSIPASDDWSELKAPKADLKPLPRRLRYAFLVPNSTYPVIVNDTLNSNELHALITKLKKFRRAIGYSLDDIKGISPSLCTHRIHLQNESYSSIEPQRRLNPNLKEVVKKEILKLLDDGIIYPISDSTWISPVHCVPKKGGLTVVKNDKDEIIPTRTIIGHRMCIDYRKLNAVPRKDHFPLPFIDQMLERLANHPYYCFLDGYSGFFQIPIHPNDQEKTTFTCPYGTFAYKRMPFGLCNATGTFQRCMTSIFSDLIEEIVEVFMDDFSVYGSSFSSCLLNLCRVLTRCEETNLVLNWEKCHFMVTEGIVLGHKISEKGIEVDQAKVEVMMQLQPPKTVKDIRSFLGHAGFYRRFIKDFSKIAKQLTRLLCKETEFIFDSECLKAFHLIKEALVSAPIVQAPNWDYPFEIMCDASDYAVGAVLGQKIDKKLHVIYYASRTLDDALGRYATTEKELLAVVFAFEKFISYLVGSKVIVYTDHAAMRHIYAKKDTKPRLLRWILLLQEFNMAIVDKKGIENGVADHLSRMRIEDMRPIDDFMPDKQLMMMNSAKELGQLTESNTGRTGSITEITLTKFEEMAALLEE</sequence>
<accession>A0ABD0Z606</accession>
<evidence type="ECO:0000256" key="1">
    <source>
        <dbReference type="ARBA" id="ARBA00022679"/>
    </source>
</evidence>
<dbReference type="Gene3D" id="3.30.70.270">
    <property type="match status" value="2"/>
</dbReference>
<comment type="caution">
    <text evidence="9">The sequence shown here is derived from an EMBL/GenBank/DDBJ whole genome shotgun (WGS) entry which is preliminary data.</text>
</comment>
<protein>
    <submittedName>
        <fullName evidence="9">RNA-directed DNA polymerase-like protein</fullName>
    </submittedName>
</protein>
<keyword evidence="10" id="KW-1185">Reference proteome</keyword>
<feature type="domain" description="Reverse transcriptase RNase H-like" evidence="8">
    <location>
        <begin position="506"/>
        <end position="607"/>
    </location>
</feature>
<keyword evidence="5" id="KW-0378">Hydrolase</keyword>
<keyword evidence="4" id="KW-0255">Endonuclease</keyword>
<keyword evidence="1" id="KW-0808">Transferase</keyword>